<sequence length="348" mass="39253">MSSIAWTEDRKTVGIDLYRTDDYVFHGRADLYPLLRGVFREALGRPLDDALFALSFHQVSDQRDNGGHPEMVSLRPSHSYLTIRILVGDRLIYRHPHSVREVVAKPLQRLLAADFPDEDHWGYALAGPGLEKIALERPAPRLEGTIDVRPRRGRTSRLNLEEVAEPEPPPARLADLGVPESDRKSTVLEPADEVAVVFGPEAARALRHDLPLSEEVEEGGFLVGLVRRDADHPERYLVEVVHALPAERTGASMLQFTFTGESFLRANDAVQRLGGDLQLVGWYHTHLFPASDRLGLSSSDVDLHSRTFRRRWQIAGLLNLDGGERVLRAYGWNGRRMRRLPHWVVDGE</sequence>
<dbReference type="AlphaFoldDB" id="A0A931C715"/>
<protein>
    <recommendedName>
        <fullName evidence="1">JAB-N domain-containing protein</fullName>
    </recommendedName>
</protein>
<dbReference type="Proteomes" id="UP000598146">
    <property type="component" value="Unassembled WGS sequence"/>
</dbReference>
<dbReference type="Pfam" id="PF20011">
    <property type="entry name" value="fvmJAB_N"/>
    <property type="match status" value="1"/>
</dbReference>
<proteinExistence type="predicted"/>
<keyword evidence="3" id="KW-1185">Reference proteome</keyword>
<dbReference type="Gene3D" id="3.40.140.10">
    <property type="entry name" value="Cytidine Deaminase, domain 2"/>
    <property type="match status" value="1"/>
</dbReference>
<gene>
    <name evidence="2" type="ORF">I4J89_13940</name>
</gene>
<accession>A0A931C715</accession>
<evidence type="ECO:0000259" key="1">
    <source>
        <dbReference type="Pfam" id="PF20011"/>
    </source>
</evidence>
<evidence type="ECO:0000313" key="3">
    <source>
        <dbReference type="Proteomes" id="UP000598146"/>
    </source>
</evidence>
<comment type="caution">
    <text evidence="2">The sequence shown here is derived from an EMBL/GenBank/DDBJ whole genome shotgun (WGS) entry which is preliminary data.</text>
</comment>
<dbReference type="RefSeq" id="WP_196414324.1">
    <property type="nucleotide sequence ID" value="NZ_JADQTO010000005.1"/>
</dbReference>
<organism evidence="2 3">
    <name type="scientific">Actinoplanes aureus</name>
    <dbReference type="NCBI Taxonomy" id="2792083"/>
    <lineage>
        <taxon>Bacteria</taxon>
        <taxon>Bacillati</taxon>
        <taxon>Actinomycetota</taxon>
        <taxon>Actinomycetes</taxon>
        <taxon>Micromonosporales</taxon>
        <taxon>Micromonosporaceae</taxon>
        <taxon>Actinoplanes</taxon>
    </lineage>
</organism>
<dbReference type="EMBL" id="JADQTO010000005">
    <property type="protein sequence ID" value="MBG0562562.1"/>
    <property type="molecule type" value="Genomic_DNA"/>
</dbReference>
<evidence type="ECO:0000313" key="2">
    <source>
        <dbReference type="EMBL" id="MBG0562562.1"/>
    </source>
</evidence>
<dbReference type="InterPro" id="IPR045476">
    <property type="entry name" value="FvmJAB_N"/>
</dbReference>
<feature type="domain" description="JAB-N" evidence="1">
    <location>
        <begin position="15"/>
        <end position="169"/>
    </location>
</feature>
<name>A0A931C715_9ACTN</name>
<reference evidence="2" key="1">
    <citation type="submission" date="2020-11" db="EMBL/GenBank/DDBJ databases">
        <title>Isolation and identification of active actinomycetes.</title>
        <authorList>
            <person name="Sun X."/>
        </authorList>
    </citation>
    <scope>NUCLEOTIDE SEQUENCE</scope>
    <source>
        <strain evidence="2">NEAU-A11</strain>
    </source>
</reference>